<evidence type="ECO:0000256" key="1">
    <source>
        <dbReference type="SAM" id="Phobius"/>
    </source>
</evidence>
<name>A0A5J9VST8_9POAL</name>
<reference evidence="2 3" key="1">
    <citation type="journal article" date="2019" name="Sci. Rep.">
        <title>A high-quality genome of Eragrostis curvula grass provides insights into Poaceae evolution and supports new strategies to enhance forage quality.</title>
        <authorList>
            <person name="Carballo J."/>
            <person name="Santos B.A.C.M."/>
            <person name="Zappacosta D."/>
            <person name="Garbus I."/>
            <person name="Selva J.P."/>
            <person name="Gallo C.A."/>
            <person name="Diaz A."/>
            <person name="Albertini E."/>
            <person name="Caccamo M."/>
            <person name="Echenique V."/>
        </authorList>
    </citation>
    <scope>NUCLEOTIDE SEQUENCE [LARGE SCALE GENOMIC DNA]</scope>
    <source>
        <strain evidence="3">cv. Victoria</strain>
        <tissue evidence="2">Leaf</tissue>
    </source>
</reference>
<proteinExistence type="predicted"/>
<keyword evidence="1" id="KW-0812">Transmembrane</keyword>
<dbReference type="AlphaFoldDB" id="A0A5J9VST8"/>
<dbReference type="EMBL" id="RWGY01000007">
    <property type="protein sequence ID" value="TVU38170.1"/>
    <property type="molecule type" value="Genomic_DNA"/>
</dbReference>
<keyword evidence="1" id="KW-1133">Transmembrane helix</keyword>
<sequence>MMLQQQLVAPARPSLLHPVTAVISCSRSRRRRRPRPKPIAFPPPQVRRLVSSLRRLLPRPRPLTVLPGVGGGGWFRRRRRKIASEEALTLVLSLALGGDRLAGLAEAWNASRLGQVLGIWAALCRGRGRRGGGLRRLAAFLLGVAFCAFVCHFRGTAFLEDLRKTGGGRKLVRILLR</sequence>
<comment type="caution">
    <text evidence="2">The sequence shown here is derived from an EMBL/GenBank/DDBJ whole genome shotgun (WGS) entry which is preliminary data.</text>
</comment>
<feature type="transmembrane region" description="Helical" evidence="1">
    <location>
        <begin position="137"/>
        <end position="155"/>
    </location>
</feature>
<accession>A0A5J9VST8</accession>
<dbReference type="Gramene" id="TVU38170">
    <property type="protein sequence ID" value="TVU38170"/>
    <property type="gene ID" value="EJB05_11526"/>
</dbReference>
<evidence type="ECO:0000313" key="2">
    <source>
        <dbReference type="EMBL" id="TVU38170.1"/>
    </source>
</evidence>
<gene>
    <name evidence="2" type="ORF">EJB05_11526</name>
</gene>
<keyword evidence="1" id="KW-0472">Membrane</keyword>
<dbReference type="Proteomes" id="UP000324897">
    <property type="component" value="Chromosome 4"/>
</dbReference>
<organism evidence="2 3">
    <name type="scientific">Eragrostis curvula</name>
    <name type="common">weeping love grass</name>
    <dbReference type="NCBI Taxonomy" id="38414"/>
    <lineage>
        <taxon>Eukaryota</taxon>
        <taxon>Viridiplantae</taxon>
        <taxon>Streptophyta</taxon>
        <taxon>Embryophyta</taxon>
        <taxon>Tracheophyta</taxon>
        <taxon>Spermatophyta</taxon>
        <taxon>Magnoliopsida</taxon>
        <taxon>Liliopsida</taxon>
        <taxon>Poales</taxon>
        <taxon>Poaceae</taxon>
        <taxon>PACMAD clade</taxon>
        <taxon>Chloridoideae</taxon>
        <taxon>Eragrostideae</taxon>
        <taxon>Eragrostidinae</taxon>
        <taxon>Eragrostis</taxon>
    </lineage>
</organism>
<feature type="non-terminal residue" evidence="2">
    <location>
        <position position="1"/>
    </location>
</feature>
<keyword evidence="3" id="KW-1185">Reference proteome</keyword>
<protein>
    <submittedName>
        <fullName evidence="2">Uncharacterized protein</fullName>
    </submittedName>
</protein>
<dbReference type="OrthoDB" id="696400at2759"/>
<evidence type="ECO:0000313" key="3">
    <source>
        <dbReference type="Proteomes" id="UP000324897"/>
    </source>
</evidence>